<dbReference type="InterPro" id="IPR003673">
    <property type="entry name" value="CoA-Trfase_fam_III"/>
</dbReference>
<dbReference type="Proteomes" id="UP000198925">
    <property type="component" value="Unassembled WGS sequence"/>
</dbReference>
<dbReference type="InterPro" id="IPR050483">
    <property type="entry name" value="CoA-transferase_III_domain"/>
</dbReference>
<accession>A0A1G7B004</accession>
<dbReference type="PANTHER" id="PTHR48207:SF4">
    <property type="entry name" value="BLL6097 PROTEIN"/>
    <property type="match status" value="1"/>
</dbReference>
<dbReference type="Gene3D" id="3.40.50.10540">
    <property type="entry name" value="Crotonobetainyl-coa:carnitine coa-transferase, domain 1"/>
    <property type="match status" value="1"/>
</dbReference>
<reference evidence="2 3" key="1">
    <citation type="submission" date="2016-10" db="EMBL/GenBank/DDBJ databases">
        <authorList>
            <person name="de Groot N.N."/>
        </authorList>
    </citation>
    <scope>NUCLEOTIDE SEQUENCE [LARGE SCALE GENOMIC DNA]</scope>
    <source>
        <strain evidence="2 3">CPCC 100156</strain>
    </source>
</reference>
<dbReference type="EMBL" id="FMZX01000022">
    <property type="protein sequence ID" value="SDE20448.1"/>
    <property type="molecule type" value="Genomic_DNA"/>
</dbReference>
<dbReference type="GO" id="GO:0008410">
    <property type="term" value="F:CoA-transferase activity"/>
    <property type="evidence" value="ECO:0007669"/>
    <property type="project" value="TreeGrafter"/>
</dbReference>
<evidence type="ECO:0000313" key="2">
    <source>
        <dbReference type="EMBL" id="SDE20448.1"/>
    </source>
</evidence>
<dbReference type="STRING" id="938405.SAMN02927895_05732"/>
<sequence length="401" mass="43416">MSAPAAAAGPLAGMRILDLSTLIVGPYATQILGDYGADVIKVEAPDGDIMRNSGPSRGAGMGHMFLHANRNKRSVVLDLKREEGRRAVLALARGADALIYNLRPAAMDRLGLGHDALAAVNPGIVYAGAFGFSQRGPYADRPAYDDLIQGMAGIASLSAIAAGEPRYAPLVLADRVVALQLANAVLGALLHRARTGRGQRVDVPMFEGLLELVLGEHLAGLAFRPPEGPFGHARSLSRERRPFRTADGHVCLLLYNDAQWRRFLDRIGRPELMEDARFATYAERMRHVDVVYGFLAETLAARPTEEWLALLAEADVPVARMATIPGLLEDEHLRSIGYFREMEHPSEGAILGLAVPSEWSDSPPSVRRHAPLLGEHTEEVLREAGLDAEAIARLSKPSEKT</sequence>
<keyword evidence="3" id="KW-1185">Reference proteome</keyword>
<dbReference type="SUPFAM" id="SSF89796">
    <property type="entry name" value="CoA-transferase family III (CaiB/BaiF)"/>
    <property type="match status" value="1"/>
</dbReference>
<organism evidence="2 3">
    <name type="scientific">Belnapia rosea</name>
    <dbReference type="NCBI Taxonomy" id="938405"/>
    <lineage>
        <taxon>Bacteria</taxon>
        <taxon>Pseudomonadati</taxon>
        <taxon>Pseudomonadota</taxon>
        <taxon>Alphaproteobacteria</taxon>
        <taxon>Acetobacterales</taxon>
        <taxon>Roseomonadaceae</taxon>
        <taxon>Belnapia</taxon>
    </lineage>
</organism>
<dbReference type="PANTHER" id="PTHR48207">
    <property type="entry name" value="SUCCINATE--HYDROXYMETHYLGLUTARATE COA-TRANSFERASE"/>
    <property type="match status" value="1"/>
</dbReference>
<dbReference type="AlphaFoldDB" id="A0A1G7B004"/>
<dbReference type="RefSeq" id="WP_090664814.1">
    <property type="nucleotide sequence ID" value="NZ_FMZX01000022.1"/>
</dbReference>
<proteinExistence type="predicted"/>
<dbReference type="Gene3D" id="3.30.1540.10">
    <property type="entry name" value="formyl-coa transferase, domain 3"/>
    <property type="match status" value="1"/>
</dbReference>
<protein>
    <submittedName>
        <fullName evidence="2">Crotonobetainyl-CoA:carnitine CoA-transferase CaiB</fullName>
    </submittedName>
</protein>
<dbReference type="Pfam" id="PF02515">
    <property type="entry name" value="CoA_transf_3"/>
    <property type="match status" value="1"/>
</dbReference>
<evidence type="ECO:0000313" key="3">
    <source>
        <dbReference type="Proteomes" id="UP000198925"/>
    </source>
</evidence>
<keyword evidence="1 2" id="KW-0808">Transferase</keyword>
<name>A0A1G7B004_9PROT</name>
<dbReference type="InterPro" id="IPR023606">
    <property type="entry name" value="CoA-Trfase_III_dom_1_sf"/>
</dbReference>
<dbReference type="InterPro" id="IPR044855">
    <property type="entry name" value="CoA-Trfase_III_dom3_sf"/>
</dbReference>
<evidence type="ECO:0000256" key="1">
    <source>
        <dbReference type="ARBA" id="ARBA00022679"/>
    </source>
</evidence>
<gene>
    <name evidence="2" type="ORF">SAMN04487779_102239</name>
</gene>